<evidence type="ECO:0000313" key="1">
    <source>
        <dbReference type="EMBL" id="KAF6759235.1"/>
    </source>
</evidence>
<organism evidence="1 2">
    <name type="scientific">Ephemerocybe angulata</name>
    <dbReference type="NCBI Taxonomy" id="980116"/>
    <lineage>
        <taxon>Eukaryota</taxon>
        <taxon>Fungi</taxon>
        <taxon>Dikarya</taxon>
        <taxon>Basidiomycota</taxon>
        <taxon>Agaricomycotina</taxon>
        <taxon>Agaricomycetes</taxon>
        <taxon>Agaricomycetidae</taxon>
        <taxon>Agaricales</taxon>
        <taxon>Agaricineae</taxon>
        <taxon>Psathyrellaceae</taxon>
        <taxon>Ephemerocybe</taxon>
    </lineage>
</organism>
<comment type="caution">
    <text evidence="1">The sequence shown here is derived from an EMBL/GenBank/DDBJ whole genome shotgun (WGS) entry which is preliminary data.</text>
</comment>
<gene>
    <name evidence="1" type="ORF">DFP72DRAFT_150670</name>
</gene>
<dbReference type="InterPro" id="IPR029058">
    <property type="entry name" value="AB_hydrolase_fold"/>
</dbReference>
<reference evidence="1 2" key="1">
    <citation type="submission" date="2020-07" db="EMBL/GenBank/DDBJ databases">
        <title>Comparative genomics of pyrophilous fungi reveals a link between fire events and developmental genes.</title>
        <authorList>
            <consortium name="DOE Joint Genome Institute"/>
            <person name="Steindorff A.S."/>
            <person name="Carver A."/>
            <person name="Calhoun S."/>
            <person name="Stillman K."/>
            <person name="Liu H."/>
            <person name="Lipzen A."/>
            <person name="Pangilinan J."/>
            <person name="Labutti K."/>
            <person name="Bruns T.D."/>
            <person name="Grigoriev I.V."/>
        </authorList>
    </citation>
    <scope>NUCLEOTIDE SEQUENCE [LARGE SCALE GENOMIC DNA]</scope>
    <source>
        <strain evidence="1 2">CBS 144469</strain>
    </source>
</reference>
<dbReference type="OrthoDB" id="10019231at2759"/>
<dbReference type="Proteomes" id="UP000521943">
    <property type="component" value="Unassembled WGS sequence"/>
</dbReference>
<dbReference type="EMBL" id="JACGCI010000016">
    <property type="protein sequence ID" value="KAF6759235.1"/>
    <property type="molecule type" value="Genomic_DNA"/>
</dbReference>
<proteinExistence type="predicted"/>
<name>A0A8H6I5E9_9AGAR</name>
<keyword evidence="2" id="KW-1185">Reference proteome</keyword>
<dbReference type="AlphaFoldDB" id="A0A8H6I5E9"/>
<evidence type="ECO:0000313" key="2">
    <source>
        <dbReference type="Proteomes" id="UP000521943"/>
    </source>
</evidence>
<protein>
    <submittedName>
        <fullName evidence="1">Uncharacterized protein</fullName>
    </submittedName>
</protein>
<dbReference type="Gene3D" id="3.40.50.1820">
    <property type="entry name" value="alpha/beta hydrolase"/>
    <property type="match status" value="1"/>
</dbReference>
<sequence length="134" mass="14406">MSCPKCVEGYELPGEPTGSIHADYQGAYLAPGPPDGQKGIAVVFLTDGFGLPLKNCKIIADKIAERIGCDVWVPDYFAASTHVTTTKRRFARTPPISGIATNLQLQINLSRAAHARRCPPLIYDNTSGIVVHKG</sequence>
<accession>A0A8H6I5E9</accession>